<keyword evidence="9" id="KW-0472">Membrane</keyword>
<gene>
    <name evidence="12" type="ORF">AAA073_01940</name>
</gene>
<dbReference type="PANTHER" id="PTHR43553:SF23">
    <property type="entry name" value="ABC TRANSPORTER ATP-BINDING COMPONENT"/>
    <property type="match status" value="1"/>
</dbReference>
<evidence type="ECO:0000256" key="1">
    <source>
        <dbReference type="ARBA" id="ARBA00004202"/>
    </source>
</evidence>
<dbReference type="SUPFAM" id="SSF52540">
    <property type="entry name" value="P-loop containing nucleoside triphosphate hydrolases"/>
    <property type="match status" value="2"/>
</dbReference>
<dbReference type="PANTHER" id="PTHR43553">
    <property type="entry name" value="HEAVY METAL TRANSPORTER"/>
    <property type="match status" value="1"/>
</dbReference>
<dbReference type="InterPro" id="IPR050095">
    <property type="entry name" value="ECF_ABC_transporter_ATP-bd"/>
</dbReference>
<dbReference type="InterPro" id="IPR003593">
    <property type="entry name" value="AAA+_ATPase"/>
</dbReference>
<keyword evidence="7 12" id="KW-0067">ATP-binding</keyword>
<dbReference type="InterPro" id="IPR003439">
    <property type="entry name" value="ABC_transporter-like_ATP-bd"/>
</dbReference>
<dbReference type="InterPro" id="IPR015856">
    <property type="entry name" value="ABC_transpr_CbiO/EcfA_su"/>
</dbReference>
<evidence type="ECO:0000256" key="6">
    <source>
        <dbReference type="ARBA" id="ARBA00022741"/>
    </source>
</evidence>
<evidence type="ECO:0000313" key="13">
    <source>
        <dbReference type="Proteomes" id="UP001491691"/>
    </source>
</evidence>
<organism evidence="12 13">
    <name type="scientific">Peptoniphilus senegalensis</name>
    <dbReference type="NCBI Taxonomy" id="1465757"/>
    <lineage>
        <taxon>Bacteria</taxon>
        <taxon>Bacillati</taxon>
        <taxon>Bacillota</taxon>
        <taxon>Tissierellia</taxon>
        <taxon>Tissierellales</taxon>
        <taxon>Peptoniphilaceae</taxon>
        <taxon>Peptoniphilus</taxon>
    </lineage>
</organism>
<dbReference type="CDD" id="cd03225">
    <property type="entry name" value="ABC_cobalt_CbiO_domain1"/>
    <property type="match status" value="1"/>
</dbReference>
<dbReference type="SMART" id="SM00382">
    <property type="entry name" value="AAA"/>
    <property type="match status" value="2"/>
</dbReference>
<feature type="domain" description="ABC transporter" evidence="11">
    <location>
        <begin position="264"/>
        <end position="461"/>
    </location>
</feature>
<keyword evidence="13" id="KW-1185">Reference proteome</keyword>
<proteinExistence type="inferred from homology"/>
<protein>
    <submittedName>
        <fullName evidence="12">ABC transporter ATP-binding protein</fullName>
    </submittedName>
</protein>
<dbReference type="PROSITE" id="PS50893">
    <property type="entry name" value="ABC_TRANSPORTER_2"/>
    <property type="match status" value="2"/>
</dbReference>
<feature type="domain" description="ABC transporter" evidence="11">
    <location>
        <begin position="2"/>
        <end position="241"/>
    </location>
</feature>
<keyword evidence="3" id="KW-0813">Transport</keyword>
<keyword evidence="4" id="KW-1003">Cell membrane</keyword>
<evidence type="ECO:0000256" key="2">
    <source>
        <dbReference type="ARBA" id="ARBA00005417"/>
    </source>
</evidence>
<evidence type="ECO:0000256" key="9">
    <source>
        <dbReference type="ARBA" id="ARBA00023136"/>
    </source>
</evidence>
<evidence type="ECO:0000259" key="11">
    <source>
        <dbReference type="PROSITE" id="PS50893"/>
    </source>
</evidence>
<evidence type="ECO:0000256" key="7">
    <source>
        <dbReference type="ARBA" id="ARBA00022840"/>
    </source>
</evidence>
<comment type="similarity">
    <text evidence="2">Belongs to the ABC transporter superfamily.</text>
</comment>
<evidence type="ECO:0000256" key="3">
    <source>
        <dbReference type="ARBA" id="ARBA00022448"/>
    </source>
</evidence>
<evidence type="ECO:0000256" key="10">
    <source>
        <dbReference type="ARBA" id="ARBA00025157"/>
    </source>
</evidence>
<dbReference type="Proteomes" id="UP001491691">
    <property type="component" value="Unassembled WGS sequence"/>
</dbReference>
<dbReference type="Gene3D" id="3.40.50.300">
    <property type="entry name" value="P-loop containing nucleotide triphosphate hydrolases"/>
    <property type="match status" value="2"/>
</dbReference>
<evidence type="ECO:0000256" key="4">
    <source>
        <dbReference type="ARBA" id="ARBA00022475"/>
    </source>
</evidence>
<keyword evidence="6" id="KW-0547">Nucleotide-binding</keyword>
<dbReference type="Pfam" id="PF00005">
    <property type="entry name" value="ABC_tran"/>
    <property type="match status" value="2"/>
</dbReference>
<evidence type="ECO:0000256" key="8">
    <source>
        <dbReference type="ARBA" id="ARBA00022967"/>
    </source>
</evidence>
<comment type="subcellular location">
    <subcellularLocation>
        <location evidence="1">Cell membrane</location>
        <topology evidence="1">Peripheral membrane protein</topology>
    </subcellularLocation>
</comment>
<sequence>MIEIRELSFKYKGGSDYSLKDINLKIKKGECILLCGRSGCGKSTLLKLMNGIIPEFYDGDISGSVMVNGMNTFTTPIYKLSNNVGSVFQNPKTQFYTTNTTDEIAFGLENYGIEREVINKRIGEVEKELHLENLMNKNIFNLSGGEKQKIAIASIYALNPEIFILDEPSSSLDIKSMKELSLTIKKLKSLGKTIIIAEHRLWYLKDIVDRAIYLEDGKIIREYSMEEIQNLDEEERLKTGLRHTELRSANFNRKSNSLRKVPELEINDLLYKRNKQTVFKVDRLKFESGNIVGIVGNNGIGKSTFARIVCGLGKQSSGTICKNNRKLCSKERVRNSLLVMQEINNQLFTDTVYDEISLTSDIDDDNKINIYMEDMQIEKLKQKNPHTLSGGQKQRVVILAALLSNKNLLFFDEPTSGLDYASMKVVAENIKKFKEKKKLILIISHDFEFLEAVCDEVIYFS</sequence>
<keyword evidence="5" id="KW-0677">Repeat</keyword>
<dbReference type="InterPro" id="IPR017871">
    <property type="entry name" value="ABC_transporter-like_CS"/>
</dbReference>
<comment type="caution">
    <text evidence="12">The sequence shown here is derived from an EMBL/GenBank/DDBJ whole genome shotgun (WGS) entry which is preliminary data.</text>
</comment>
<dbReference type="PROSITE" id="PS00211">
    <property type="entry name" value="ABC_TRANSPORTER_1"/>
    <property type="match status" value="2"/>
</dbReference>
<dbReference type="RefSeq" id="WP_349188116.1">
    <property type="nucleotide sequence ID" value="NZ_JBBNPP010000002.1"/>
</dbReference>
<dbReference type="InterPro" id="IPR027417">
    <property type="entry name" value="P-loop_NTPase"/>
</dbReference>
<dbReference type="GO" id="GO:0005524">
    <property type="term" value="F:ATP binding"/>
    <property type="evidence" value="ECO:0007669"/>
    <property type="project" value="UniProtKB-KW"/>
</dbReference>
<evidence type="ECO:0000256" key="5">
    <source>
        <dbReference type="ARBA" id="ARBA00022737"/>
    </source>
</evidence>
<dbReference type="EMBL" id="JBBNPP010000002">
    <property type="protein sequence ID" value="MEQ3346193.1"/>
    <property type="molecule type" value="Genomic_DNA"/>
</dbReference>
<name>A0ABV1IZ59_9FIRM</name>
<keyword evidence="8" id="KW-1278">Translocase</keyword>
<reference evidence="12 13" key="1">
    <citation type="submission" date="2024-04" db="EMBL/GenBank/DDBJ databases">
        <title>Human intestinal bacterial collection.</title>
        <authorList>
            <person name="Pauvert C."/>
            <person name="Hitch T.C.A."/>
            <person name="Clavel T."/>
        </authorList>
    </citation>
    <scope>NUCLEOTIDE SEQUENCE [LARGE SCALE GENOMIC DNA]</scope>
    <source>
        <strain evidence="12 13">CLA-SR-H019</strain>
    </source>
</reference>
<evidence type="ECO:0000313" key="12">
    <source>
        <dbReference type="EMBL" id="MEQ3346193.1"/>
    </source>
</evidence>
<accession>A0ABV1IZ59</accession>
<comment type="function">
    <text evidence="10">Probably part of an ABC transporter complex. Responsible for energy coupling to the transport system.</text>
</comment>